<feature type="domain" description="ATPase AAA-type core" evidence="1">
    <location>
        <begin position="106"/>
        <end position="276"/>
    </location>
</feature>
<dbReference type="PANTHER" id="PTHR43581:SF2">
    <property type="entry name" value="EXCINUCLEASE ATPASE SUBUNIT"/>
    <property type="match status" value="1"/>
</dbReference>
<evidence type="ECO:0000313" key="3">
    <source>
        <dbReference type="EMBL" id="MBL6445711.1"/>
    </source>
</evidence>
<dbReference type="Gene3D" id="3.40.50.300">
    <property type="entry name" value="P-loop containing nucleotide triphosphate hydrolases"/>
    <property type="match status" value="2"/>
</dbReference>
<dbReference type="EMBL" id="JAEUGD010000018">
    <property type="protein sequence ID" value="MBL6445711.1"/>
    <property type="molecule type" value="Genomic_DNA"/>
</dbReference>
<reference evidence="3" key="1">
    <citation type="submission" date="2021-01" db="EMBL/GenBank/DDBJ databases">
        <title>Fulvivirga kasyanovii gen. nov., sp nov., a novel member of the phylum Bacteroidetes isolated from seawater in a mussel farm.</title>
        <authorList>
            <person name="Zhao L.-H."/>
            <person name="Wang Z.-J."/>
        </authorList>
    </citation>
    <scope>NUCLEOTIDE SEQUENCE</scope>
    <source>
        <strain evidence="3">29W222</strain>
    </source>
</reference>
<keyword evidence="4" id="KW-1185">Reference proteome</keyword>
<dbReference type="GO" id="GO:0016887">
    <property type="term" value="F:ATP hydrolysis activity"/>
    <property type="evidence" value="ECO:0007669"/>
    <property type="project" value="InterPro"/>
</dbReference>
<dbReference type="AlphaFoldDB" id="A0A937KAM4"/>
<organism evidence="3 4">
    <name type="scientific">Fulvivirga marina</name>
    <dbReference type="NCBI Taxonomy" id="2494733"/>
    <lineage>
        <taxon>Bacteria</taxon>
        <taxon>Pseudomonadati</taxon>
        <taxon>Bacteroidota</taxon>
        <taxon>Cytophagia</taxon>
        <taxon>Cytophagales</taxon>
        <taxon>Fulvivirgaceae</taxon>
        <taxon>Fulvivirga</taxon>
    </lineage>
</organism>
<gene>
    <name evidence="3" type="ORF">JMN32_05285</name>
</gene>
<dbReference type="Pfam" id="PF13476">
    <property type="entry name" value="AAA_23"/>
    <property type="match status" value="1"/>
</dbReference>
<accession>A0A937KAM4</accession>
<proteinExistence type="predicted"/>
<dbReference type="InterPro" id="IPR038729">
    <property type="entry name" value="Rad50/SbcC_AAA"/>
</dbReference>
<dbReference type="InterPro" id="IPR003959">
    <property type="entry name" value="ATPase_AAA_core"/>
</dbReference>
<comment type="caution">
    <text evidence="3">The sequence shown here is derived from an EMBL/GenBank/DDBJ whole genome shotgun (WGS) entry which is preliminary data.</text>
</comment>
<dbReference type="Proteomes" id="UP000614216">
    <property type="component" value="Unassembled WGS sequence"/>
</dbReference>
<evidence type="ECO:0000259" key="1">
    <source>
        <dbReference type="Pfam" id="PF13304"/>
    </source>
</evidence>
<dbReference type="Pfam" id="PF13304">
    <property type="entry name" value="AAA_21"/>
    <property type="match status" value="1"/>
</dbReference>
<feature type="domain" description="Rad50/SbcC-type AAA" evidence="2">
    <location>
        <begin position="30"/>
        <end position="67"/>
    </location>
</feature>
<dbReference type="InterPro" id="IPR051396">
    <property type="entry name" value="Bact_Antivir_Def_Nuclease"/>
</dbReference>
<dbReference type="RefSeq" id="WP_202855254.1">
    <property type="nucleotide sequence ID" value="NZ_JAEUGD010000018.1"/>
</dbReference>
<dbReference type="GO" id="GO:0005524">
    <property type="term" value="F:ATP binding"/>
    <property type="evidence" value="ECO:0007669"/>
    <property type="project" value="InterPro"/>
</dbReference>
<protein>
    <submittedName>
        <fullName evidence="3">AAA family ATPase</fullName>
    </submittedName>
</protein>
<evidence type="ECO:0000259" key="2">
    <source>
        <dbReference type="Pfam" id="PF13476"/>
    </source>
</evidence>
<name>A0A937KAM4_9BACT</name>
<sequence length="497" mass="55897">MEYQSEIRDSQINQLFEKVERKNYGKYLSKVRLNPIRGFDDETVTFDFPVTAIIGPNGGGKTSVLGAAGCAYIAVKPSRFFSKSGRFDDSMANWKIQYDLIDKGVNTRDNISRTTKFTNFKWTREHNSRSVAVFGVSRTVPISEKTEFRKCASGKFNVPEERVHNLDVAVKDAAQKILGKDLSDYSRISVDKSGKITLLTGTTNTGTQFSEFHFGAGESSIIKMILKIEALPVNSLILIEEIENGLHPIATIRMVEYLIDVAIRKNAQAIFTTHSNDAILPLPPRGIWSATNNKFFQGKLDVRSLRAITGQVQAKLAIFVEDSFAKLWVESCLANDTTIVHDEIQVHQMEGDGIAVNVNKYHNLNPSTEHLSICIIDGDSLQNESEDDKVYRLPGESPESYIYDLVLDKINSETESVIGELTVALHKPYESQDQVKEIINEIRNTNRDSHLLFSQVGKRLGFIAEIVVKSAFLNIWIRSYPDEVNRVNEIVKKNIIE</sequence>
<dbReference type="InterPro" id="IPR027417">
    <property type="entry name" value="P-loop_NTPase"/>
</dbReference>
<evidence type="ECO:0000313" key="4">
    <source>
        <dbReference type="Proteomes" id="UP000614216"/>
    </source>
</evidence>
<dbReference type="PANTHER" id="PTHR43581">
    <property type="entry name" value="ATP/GTP PHOSPHATASE"/>
    <property type="match status" value="1"/>
</dbReference>
<dbReference type="SUPFAM" id="SSF52540">
    <property type="entry name" value="P-loop containing nucleoside triphosphate hydrolases"/>
    <property type="match status" value="1"/>
</dbReference>